<evidence type="ECO:0000313" key="3">
    <source>
        <dbReference type="Proteomes" id="UP001189429"/>
    </source>
</evidence>
<proteinExistence type="predicted"/>
<sequence length="138" mass="15565">ELSKMELEQAREQHAEIDSEYAAFLQQRKDKDEEFRLRWQGERLAASLKGTLENHFTTKGDHTGAAKTASDKLSRAEQGWPQPIIGKTDKTSEDMDTRQAWTMLEQAMSNKVAVGQAHKVIHAHYPRHTPPASKAAKA</sequence>
<gene>
    <name evidence="2" type="ORF">PCOR1329_LOCUS17625</name>
</gene>
<feature type="compositionally biased region" description="Basic and acidic residues" evidence="1">
    <location>
        <begin position="87"/>
        <end position="96"/>
    </location>
</feature>
<dbReference type="Proteomes" id="UP001189429">
    <property type="component" value="Unassembled WGS sequence"/>
</dbReference>
<evidence type="ECO:0008006" key="4">
    <source>
        <dbReference type="Google" id="ProtNLM"/>
    </source>
</evidence>
<organism evidence="2 3">
    <name type="scientific">Prorocentrum cordatum</name>
    <dbReference type="NCBI Taxonomy" id="2364126"/>
    <lineage>
        <taxon>Eukaryota</taxon>
        <taxon>Sar</taxon>
        <taxon>Alveolata</taxon>
        <taxon>Dinophyceae</taxon>
        <taxon>Prorocentrales</taxon>
        <taxon>Prorocentraceae</taxon>
        <taxon>Prorocentrum</taxon>
    </lineage>
</organism>
<evidence type="ECO:0000256" key="1">
    <source>
        <dbReference type="SAM" id="MobiDB-lite"/>
    </source>
</evidence>
<evidence type="ECO:0000313" key="2">
    <source>
        <dbReference type="EMBL" id="CAK0813837.1"/>
    </source>
</evidence>
<keyword evidence="3" id="KW-1185">Reference proteome</keyword>
<feature type="non-terminal residue" evidence="2">
    <location>
        <position position="1"/>
    </location>
</feature>
<name>A0ABN9R7L4_9DINO</name>
<dbReference type="EMBL" id="CAUYUJ010005491">
    <property type="protein sequence ID" value="CAK0813837.1"/>
    <property type="molecule type" value="Genomic_DNA"/>
</dbReference>
<feature type="region of interest" description="Disordered" evidence="1">
    <location>
        <begin position="55"/>
        <end position="96"/>
    </location>
</feature>
<feature type="compositionally biased region" description="Basic and acidic residues" evidence="1">
    <location>
        <begin position="56"/>
        <end position="75"/>
    </location>
</feature>
<reference evidence="2" key="1">
    <citation type="submission" date="2023-10" db="EMBL/GenBank/DDBJ databases">
        <authorList>
            <person name="Chen Y."/>
            <person name="Shah S."/>
            <person name="Dougan E. K."/>
            <person name="Thang M."/>
            <person name="Chan C."/>
        </authorList>
    </citation>
    <scope>NUCLEOTIDE SEQUENCE [LARGE SCALE GENOMIC DNA]</scope>
</reference>
<protein>
    <recommendedName>
        <fullName evidence="4">Clathrin light chain</fullName>
    </recommendedName>
</protein>
<accession>A0ABN9R7L4</accession>
<comment type="caution">
    <text evidence="2">The sequence shown here is derived from an EMBL/GenBank/DDBJ whole genome shotgun (WGS) entry which is preliminary data.</text>
</comment>